<reference evidence="1" key="1">
    <citation type="submission" date="2023-06" db="EMBL/GenBank/DDBJ databases">
        <authorList>
            <person name="Kurt Z."/>
        </authorList>
    </citation>
    <scope>NUCLEOTIDE SEQUENCE</scope>
</reference>
<comment type="caution">
    <text evidence="1">The sequence shown here is derived from an EMBL/GenBank/DDBJ whole genome shotgun (WGS) entry which is preliminary data.</text>
</comment>
<gene>
    <name evidence="2" type="ORF">HINF_LOCUS52262</name>
    <name evidence="1" type="ORF">HINF_LOCUS8868</name>
</gene>
<dbReference type="Proteomes" id="UP001642409">
    <property type="component" value="Unassembled WGS sequence"/>
</dbReference>
<reference evidence="2 3" key="2">
    <citation type="submission" date="2024-07" db="EMBL/GenBank/DDBJ databases">
        <authorList>
            <person name="Akdeniz Z."/>
        </authorList>
    </citation>
    <scope>NUCLEOTIDE SEQUENCE [LARGE SCALE GENOMIC DNA]</scope>
</reference>
<dbReference type="EMBL" id="CAXDID020000259">
    <property type="protein sequence ID" value="CAL6066312.1"/>
    <property type="molecule type" value="Genomic_DNA"/>
</dbReference>
<name>A0AA86TSZ2_9EUKA</name>
<protein>
    <submittedName>
        <fullName evidence="2">Hypothetical_protein</fullName>
    </submittedName>
</protein>
<evidence type="ECO:0000313" key="1">
    <source>
        <dbReference type="EMBL" id="CAI9921223.1"/>
    </source>
</evidence>
<dbReference type="EMBL" id="CATOUU010000217">
    <property type="protein sequence ID" value="CAI9921223.1"/>
    <property type="molecule type" value="Genomic_DNA"/>
</dbReference>
<sequence length="115" mass="13869">MVFYSVCVEAHDMSQDSSQLRVWKWGFRMLSEDYSTQNERYWRQQTRSHWYVFSSMNRQSNMILALMQYHVTILLCCFNRFCAFRVCCIVDGTNSIIFQRSEILYMIGKLLMFVV</sequence>
<evidence type="ECO:0000313" key="2">
    <source>
        <dbReference type="EMBL" id="CAL6066312.1"/>
    </source>
</evidence>
<evidence type="ECO:0000313" key="3">
    <source>
        <dbReference type="Proteomes" id="UP001642409"/>
    </source>
</evidence>
<accession>A0AA86TSZ2</accession>
<organism evidence="1">
    <name type="scientific">Hexamita inflata</name>
    <dbReference type="NCBI Taxonomy" id="28002"/>
    <lineage>
        <taxon>Eukaryota</taxon>
        <taxon>Metamonada</taxon>
        <taxon>Diplomonadida</taxon>
        <taxon>Hexamitidae</taxon>
        <taxon>Hexamitinae</taxon>
        <taxon>Hexamita</taxon>
    </lineage>
</organism>
<dbReference type="AlphaFoldDB" id="A0AA86TSZ2"/>
<proteinExistence type="predicted"/>
<keyword evidence="3" id="KW-1185">Reference proteome</keyword>